<name>A0A0L6VCD1_9BASI</name>
<dbReference type="VEuPathDB" id="FungiDB:VP01_196g11"/>
<dbReference type="STRING" id="27349.A0A0L6VCD1"/>
<gene>
    <name evidence="1" type="ORF">VP01_196g11</name>
</gene>
<reference evidence="1 2" key="1">
    <citation type="submission" date="2015-08" db="EMBL/GenBank/DDBJ databases">
        <title>Next Generation Sequencing and Analysis of the Genome of Puccinia sorghi L Schw, the Causal Agent of Maize Common Rust.</title>
        <authorList>
            <person name="Rochi L."/>
            <person name="Burguener G."/>
            <person name="Darino M."/>
            <person name="Turjanski A."/>
            <person name="Kreff E."/>
            <person name="Dieguez M.J."/>
            <person name="Sacco F."/>
        </authorList>
    </citation>
    <scope>NUCLEOTIDE SEQUENCE [LARGE SCALE GENOMIC DNA]</scope>
    <source>
        <strain evidence="1 2">RO10H11247</strain>
    </source>
</reference>
<comment type="caution">
    <text evidence="1">The sequence shown here is derived from an EMBL/GenBank/DDBJ whole genome shotgun (WGS) entry which is preliminary data.</text>
</comment>
<proteinExistence type="predicted"/>
<keyword evidence="2" id="KW-1185">Reference proteome</keyword>
<dbReference type="Proteomes" id="UP000037035">
    <property type="component" value="Unassembled WGS sequence"/>
</dbReference>
<dbReference type="EMBL" id="LAVV01006803">
    <property type="protein sequence ID" value="KNZ58242.1"/>
    <property type="molecule type" value="Genomic_DNA"/>
</dbReference>
<dbReference type="AlphaFoldDB" id="A0A0L6VCD1"/>
<evidence type="ECO:0000313" key="1">
    <source>
        <dbReference type="EMBL" id="KNZ58242.1"/>
    </source>
</evidence>
<evidence type="ECO:0000313" key="2">
    <source>
        <dbReference type="Proteomes" id="UP000037035"/>
    </source>
</evidence>
<organism evidence="1 2">
    <name type="scientific">Puccinia sorghi</name>
    <dbReference type="NCBI Taxonomy" id="27349"/>
    <lineage>
        <taxon>Eukaryota</taxon>
        <taxon>Fungi</taxon>
        <taxon>Dikarya</taxon>
        <taxon>Basidiomycota</taxon>
        <taxon>Pucciniomycotina</taxon>
        <taxon>Pucciniomycetes</taxon>
        <taxon>Pucciniales</taxon>
        <taxon>Pucciniaceae</taxon>
        <taxon>Puccinia</taxon>
    </lineage>
</organism>
<accession>A0A0L6VCD1</accession>
<sequence>MNADTQNAHSKDLECLGTMSGNCHIIDGLQESIKYSHQTSGHVAKPLCGSLKKLLTGPIGTVSTELSEYLTQHSGKTTKTSNTNPIVIMDTTLVASPIPNPTLTVVLILSIKIRMVEGYCLEKSWGIPQYLLPEHARTLIPATLNHGCNMLLLPHQQKALEFIQQLEFPKSTILSTFCDSPIESLQHLVENGKTSTNIHLHTQ</sequence>
<protein>
    <submittedName>
        <fullName evidence="1">Uncharacterized protein</fullName>
    </submittedName>
</protein>